<dbReference type="EMBL" id="JAQIZT010000001">
    <property type="protein sequence ID" value="KAJ7013261.1"/>
    <property type="molecule type" value="Genomic_DNA"/>
</dbReference>
<evidence type="ECO:0000313" key="2">
    <source>
        <dbReference type="Proteomes" id="UP001164929"/>
    </source>
</evidence>
<proteinExistence type="predicted"/>
<dbReference type="AlphaFoldDB" id="A0AAD6RQJ0"/>
<protein>
    <submittedName>
        <fullName evidence="1">Uncharacterized protein</fullName>
    </submittedName>
</protein>
<gene>
    <name evidence="1" type="ORF">NC653_003072</name>
</gene>
<keyword evidence="2" id="KW-1185">Reference proteome</keyword>
<accession>A0AAD6RQJ0</accession>
<reference evidence="1 2" key="1">
    <citation type="journal article" date="2023" name="Mol. Ecol. Resour.">
        <title>Chromosome-level genome assembly of a triploid poplar Populus alba 'Berolinensis'.</title>
        <authorList>
            <person name="Chen S."/>
            <person name="Yu Y."/>
            <person name="Wang X."/>
            <person name="Wang S."/>
            <person name="Zhang T."/>
            <person name="Zhou Y."/>
            <person name="He R."/>
            <person name="Meng N."/>
            <person name="Wang Y."/>
            <person name="Liu W."/>
            <person name="Liu Z."/>
            <person name="Liu J."/>
            <person name="Guo Q."/>
            <person name="Huang H."/>
            <person name="Sederoff R.R."/>
            <person name="Wang G."/>
            <person name="Qu G."/>
            <person name="Chen S."/>
        </authorList>
    </citation>
    <scope>NUCLEOTIDE SEQUENCE [LARGE SCALE GENOMIC DNA]</scope>
    <source>
        <strain evidence="1">SC-2020</strain>
    </source>
</reference>
<name>A0AAD6RQJ0_9ROSI</name>
<organism evidence="1 2">
    <name type="scientific">Populus alba x Populus x berolinensis</name>
    <dbReference type="NCBI Taxonomy" id="444605"/>
    <lineage>
        <taxon>Eukaryota</taxon>
        <taxon>Viridiplantae</taxon>
        <taxon>Streptophyta</taxon>
        <taxon>Embryophyta</taxon>
        <taxon>Tracheophyta</taxon>
        <taxon>Spermatophyta</taxon>
        <taxon>Magnoliopsida</taxon>
        <taxon>eudicotyledons</taxon>
        <taxon>Gunneridae</taxon>
        <taxon>Pentapetalae</taxon>
        <taxon>rosids</taxon>
        <taxon>fabids</taxon>
        <taxon>Malpighiales</taxon>
        <taxon>Salicaceae</taxon>
        <taxon>Saliceae</taxon>
        <taxon>Populus</taxon>
    </lineage>
</organism>
<comment type="caution">
    <text evidence="1">The sequence shown here is derived from an EMBL/GenBank/DDBJ whole genome shotgun (WGS) entry which is preliminary data.</text>
</comment>
<dbReference type="Proteomes" id="UP001164929">
    <property type="component" value="Chromosome 1"/>
</dbReference>
<sequence length="52" mass="6173">MADGRDQHSATHTGDGLCERMEIVYYGCVSHTVKSREERLIFCFRQLWRRRA</sequence>
<evidence type="ECO:0000313" key="1">
    <source>
        <dbReference type="EMBL" id="KAJ7013261.1"/>
    </source>
</evidence>